<name>A0A0E9LVN2_9BACT</name>
<dbReference type="AlphaFoldDB" id="A0A0E9LVN2"/>
<gene>
    <name evidence="1" type="ORF">JCM15548_11351</name>
</gene>
<dbReference type="OrthoDB" id="1076849at2"/>
<dbReference type="STRING" id="1236989.JCM15548_11351"/>
<reference evidence="1 2" key="1">
    <citation type="journal article" date="2015" name="Microbes Environ.">
        <title>Distribution and evolution of nitrogen fixation genes in the phylum bacteroidetes.</title>
        <authorList>
            <person name="Inoue J."/>
            <person name="Oshima K."/>
            <person name="Suda W."/>
            <person name="Sakamoto M."/>
            <person name="Iino T."/>
            <person name="Noda S."/>
            <person name="Hongoh Y."/>
            <person name="Hattori M."/>
            <person name="Ohkuma M."/>
        </authorList>
    </citation>
    <scope>NUCLEOTIDE SEQUENCE [LARGE SCALE GENOMIC DNA]</scope>
    <source>
        <strain evidence="1">JCM 15548</strain>
    </source>
</reference>
<dbReference type="Proteomes" id="UP000032900">
    <property type="component" value="Unassembled WGS sequence"/>
</dbReference>
<accession>A0A0E9LVN2</accession>
<proteinExistence type="predicted"/>
<dbReference type="RefSeq" id="WP_062123168.1">
    <property type="nucleotide sequence ID" value="NZ_BAZW01000007.1"/>
</dbReference>
<protein>
    <submittedName>
        <fullName evidence="1">Uncharacterized protein</fullName>
    </submittedName>
</protein>
<evidence type="ECO:0000313" key="1">
    <source>
        <dbReference type="EMBL" id="GAO29186.1"/>
    </source>
</evidence>
<organism evidence="1 2">
    <name type="scientific">Geofilum rubicundum JCM 15548</name>
    <dbReference type="NCBI Taxonomy" id="1236989"/>
    <lineage>
        <taxon>Bacteria</taxon>
        <taxon>Pseudomonadati</taxon>
        <taxon>Bacteroidota</taxon>
        <taxon>Bacteroidia</taxon>
        <taxon>Marinilabiliales</taxon>
        <taxon>Marinilabiliaceae</taxon>
        <taxon>Geofilum</taxon>
    </lineage>
</organism>
<comment type="caution">
    <text evidence="1">The sequence shown here is derived from an EMBL/GenBank/DDBJ whole genome shotgun (WGS) entry which is preliminary data.</text>
</comment>
<sequence length="285" mass="32146">MKKIIIIGIVLGSFWHSNLIAQGIAQVPYHMNLEDTPYFWELENWTVENDDPLVPEIITSENSFYNNWPGFDASEGKSFLMIWSSISSPVYVKQVTTDATLKIDLSGNDDFYLQGAWKGVFHAEGLVNCFSSEGFPKVCDFTDFIDVENEGIFISDDGGDSYVKIMGFSGVNNWNSFKLNLSVLSSLHGFDLNAENRIKFQYYCVYGNEGFDGSVMKYLFIEDISVYKLPGNTGGGNDGYHLNYLYDKAGNRTSVNIHEIDLRSGSMAKLDENDPWQTICLEHGR</sequence>
<evidence type="ECO:0000313" key="2">
    <source>
        <dbReference type="Proteomes" id="UP000032900"/>
    </source>
</evidence>
<keyword evidence="2" id="KW-1185">Reference proteome</keyword>
<dbReference type="EMBL" id="BAZW01000007">
    <property type="protein sequence ID" value="GAO29186.1"/>
    <property type="molecule type" value="Genomic_DNA"/>
</dbReference>